<dbReference type="EMBL" id="AMZH03022538">
    <property type="protein sequence ID" value="RRT37223.1"/>
    <property type="molecule type" value="Genomic_DNA"/>
</dbReference>
<comment type="caution">
    <text evidence="2">The sequence shown here is derived from an EMBL/GenBank/DDBJ whole genome shotgun (WGS) entry which is preliminary data.</text>
</comment>
<dbReference type="AlphaFoldDB" id="A0A426XCM3"/>
<sequence>MQGRPPIARPAARGSQLRPTTTKSPLQGRPARKGQPPAAKAPYNGAAGHGQNPLCMGSHQQARSPVGMAGAYGHRQRSRPGRRWRLPTARPQVVAPRPGLPPTRAIVGRSGRQQG</sequence>
<protein>
    <submittedName>
        <fullName evidence="2">Uncharacterized protein</fullName>
    </submittedName>
</protein>
<feature type="compositionally biased region" description="Basic residues" evidence="1">
    <location>
        <begin position="74"/>
        <end position="85"/>
    </location>
</feature>
<name>A0A426XCM3_ENSVE</name>
<evidence type="ECO:0000313" key="3">
    <source>
        <dbReference type="Proteomes" id="UP000287651"/>
    </source>
</evidence>
<accession>A0A426XCM3</accession>
<gene>
    <name evidence="2" type="ORF">B296_00031401</name>
</gene>
<proteinExistence type="predicted"/>
<evidence type="ECO:0000256" key="1">
    <source>
        <dbReference type="SAM" id="MobiDB-lite"/>
    </source>
</evidence>
<dbReference type="Proteomes" id="UP000287651">
    <property type="component" value="Unassembled WGS sequence"/>
</dbReference>
<organism evidence="2 3">
    <name type="scientific">Ensete ventricosum</name>
    <name type="common">Abyssinian banana</name>
    <name type="synonym">Musa ensete</name>
    <dbReference type="NCBI Taxonomy" id="4639"/>
    <lineage>
        <taxon>Eukaryota</taxon>
        <taxon>Viridiplantae</taxon>
        <taxon>Streptophyta</taxon>
        <taxon>Embryophyta</taxon>
        <taxon>Tracheophyta</taxon>
        <taxon>Spermatophyta</taxon>
        <taxon>Magnoliopsida</taxon>
        <taxon>Liliopsida</taxon>
        <taxon>Zingiberales</taxon>
        <taxon>Musaceae</taxon>
        <taxon>Ensete</taxon>
    </lineage>
</organism>
<feature type="region of interest" description="Disordered" evidence="1">
    <location>
        <begin position="1"/>
        <end position="115"/>
    </location>
</feature>
<reference evidence="2 3" key="1">
    <citation type="journal article" date="2014" name="Agronomy (Basel)">
        <title>A Draft Genome Sequence for Ensete ventricosum, the Drought-Tolerant Tree Against Hunger.</title>
        <authorList>
            <person name="Harrison J."/>
            <person name="Moore K.A."/>
            <person name="Paszkiewicz K."/>
            <person name="Jones T."/>
            <person name="Grant M."/>
            <person name="Ambacheew D."/>
            <person name="Muzemil S."/>
            <person name="Studholme D.J."/>
        </authorList>
    </citation>
    <scope>NUCLEOTIDE SEQUENCE [LARGE SCALE GENOMIC DNA]</scope>
</reference>
<evidence type="ECO:0000313" key="2">
    <source>
        <dbReference type="EMBL" id="RRT37223.1"/>
    </source>
</evidence>